<proteinExistence type="predicted"/>
<accession>A0A1F7TM08</accession>
<dbReference type="GO" id="GO:0016491">
    <property type="term" value="F:oxidoreductase activity"/>
    <property type="evidence" value="ECO:0007669"/>
    <property type="project" value="InterPro"/>
</dbReference>
<comment type="caution">
    <text evidence="5">The sequence shown here is derived from an EMBL/GenBank/DDBJ whole genome shotgun (WGS) entry which is preliminary data.</text>
</comment>
<dbReference type="Pfam" id="PF07992">
    <property type="entry name" value="Pyr_redox_2"/>
    <property type="match status" value="2"/>
</dbReference>
<dbReference type="PRINTS" id="PR00368">
    <property type="entry name" value="FADPNR"/>
</dbReference>
<dbReference type="InterPro" id="IPR036188">
    <property type="entry name" value="FAD/NAD-bd_sf"/>
</dbReference>
<feature type="domain" description="FAD/NAD(P)-binding" evidence="4">
    <location>
        <begin position="213"/>
        <end position="281"/>
    </location>
</feature>
<evidence type="ECO:0000256" key="2">
    <source>
        <dbReference type="ARBA" id="ARBA00022630"/>
    </source>
</evidence>
<dbReference type="Gene3D" id="3.50.50.60">
    <property type="entry name" value="FAD/NAD(P)-binding domain"/>
    <property type="match status" value="2"/>
</dbReference>
<feature type="domain" description="FAD/NAD(P)-binding" evidence="4">
    <location>
        <begin position="2"/>
        <end position="203"/>
    </location>
</feature>
<evidence type="ECO:0000256" key="3">
    <source>
        <dbReference type="ARBA" id="ARBA00022827"/>
    </source>
</evidence>
<dbReference type="SUPFAM" id="SSF51905">
    <property type="entry name" value="FAD/NAD(P)-binding domain"/>
    <property type="match status" value="2"/>
</dbReference>
<dbReference type="EMBL" id="MGDT01000004">
    <property type="protein sequence ID" value="OGL67016.1"/>
    <property type="molecule type" value="Genomic_DNA"/>
</dbReference>
<name>A0A1F7TM08_9BACT</name>
<dbReference type="InterPro" id="IPR050260">
    <property type="entry name" value="FAD-bd_OxRdtase"/>
</dbReference>
<organism evidence="5 6">
    <name type="scientific">Candidatus Uhrbacteria bacterium RIFCSPHIGHO2_01_FULL_63_20</name>
    <dbReference type="NCBI Taxonomy" id="1802385"/>
    <lineage>
        <taxon>Bacteria</taxon>
        <taxon>Candidatus Uhriibacteriota</taxon>
    </lineage>
</organism>
<gene>
    <name evidence="5" type="ORF">A2856_00820</name>
</gene>
<sequence>MRFVIVGGGIAGTTAAEELRRRDPDASITLVSEEIHPLYSRVLLPHYLKGKVPRERVFLKKPEWYAEQRIEWLPGISVRNLDVTNRFVSLSDGREREYDRLLIASGGEPRVLPEDRRGVCYLQTLDDADHILQLIHEGVSGRAVVYGSGFIACEFAELFSHYGILFDVACRGDRFWPKALDEGSWEIIRTKLEVEGVEVRTGVEEFPLGGENLVGVGIGLEGNFGWAREAGVDVNQGVKTDEFLQTNVPGVFAAGDVAEFMDLAVGRQRLVGNWMNAQMQGRAVAANMAGENKPLRLVSSYSTNALGIQVTFVGDASREKSDEVRVIGDAREGVIQLFGRGGKLVGATLVGRVKERQAVTDLLKAGGRISDFLRT</sequence>
<dbReference type="STRING" id="1802385.A2856_00820"/>
<dbReference type="AlphaFoldDB" id="A0A1F7TM08"/>
<protein>
    <recommendedName>
        <fullName evidence="4">FAD/NAD(P)-binding domain-containing protein</fullName>
    </recommendedName>
</protein>
<keyword evidence="2" id="KW-0285">Flavoprotein</keyword>
<keyword evidence="3" id="KW-0274">FAD</keyword>
<evidence type="ECO:0000313" key="5">
    <source>
        <dbReference type="EMBL" id="OGL67016.1"/>
    </source>
</evidence>
<comment type="cofactor">
    <cofactor evidence="1">
        <name>FAD</name>
        <dbReference type="ChEBI" id="CHEBI:57692"/>
    </cofactor>
</comment>
<reference evidence="5 6" key="1">
    <citation type="journal article" date="2016" name="Nat. Commun.">
        <title>Thousands of microbial genomes shed light on interconnected biogeochemical processes in an aquifer system.</title>
        <authorList>
            <person name="Anantharaman K."/>
            <person name="Brown C.T."/>
            <person name="Hug L.A."/>
            <person name="Sharon I."/>
            <person name="Castelle C.J."/>
            <person name="Probst A.J."/>
            <person name="Thomas B.C."/>
            <person name="Singh A."/>
            <person name="Wilkins M.J."/>
            <person name="Karaoz U."/>
            <person name="Brodie E.L."/>
            <person name="Williams K.H."/>
            <person name="Hubbard S.S."/>
            <person name="Banfield J.F."/>
        </authorList>
    </citation>
    <scope>NUCLEOTIDE SEQUENCE [LARGE SCALE GENOMIC DNA]</scope>
</reference>
<evidence type="ECO:0000256" key="1">
    <source>
        <dbReference type="ARBA" id="ARBA00001974"/>
    </source>
</evidence>
<dbReference type="PANTHER" id="PTHR43429">
    <property type="entry name" value="PYRIDINE NUCLEOTIDE-DISULFIDE OXIDOREDUCTASE DOMAIN-CONTAINING"/>
    <property type="match status" value="1"/>
</dbReference>
<dbReference type="Proteomes" id="UP000177885">
    <property type="component" value="Unassembled WGS sequence"/>
</dbReference>
<dbReference type="PANTHER" id="PTHR43429:SF3">
    <property type="entry name" value="NITRITE REDUCTASE [NAD(P)H]"/>
    <property type="match status" value="1"/>
</dbReference>
<evidence type="ECO:0000259" key="4">
    <source>
        <dbReference type="Pfam" id="PF07992"/>
    </source>
</evidence>
<evidence type="ECO:0000313" key="6">
    <source>
        <dbReference type="Proteomes" id="UP000177885"/>
    </source>
</evidence>
<dbReference type="InterPro" id="IPR023753">
    <property type="entry name" value="FAD/NAD-binding_dom"/>
</dbReference>
<dbReference type="PRINTS" id="PR00469">
    <property type="entry name" value="PNDRDTASEII"/>
</dbReference>